<organism evidence="1 2">
    <name type="scientific">Caballeronia sordidicola</name>
    <name type="common">Burkholderia sordidicola</name>
    <dbReference type="NCBI Taxonomy" id="196367"/>
    <lineage>
        <taxon>Bacteria</taxon>
        <taxon>Pseudomonadati</taxon>
        <taxon>Pseudomonadota</taxon>
        <taxon>Betaproteobacteria</taxon>
        <taxon>Burkholderiales</taxon>
        <taxon>Burkholderiaceae</taxon>
        <taxon>Caballeronia</taxon>
    </lineage>
</organism>
<dbReference type="RefSeq" id="WP_086382867.1">
    <property type="nucleotide sequence ID" value="NZ_NBTY01000148.1"/>
</dbReference>
<comment type="caution">
    <text evidence="1">The sequence shown here is derived from an EMBL/GenBank/DDBJ whole genome shotgun (WGS) entry which is preliminary data.</text>
</comment>
<protein>
    <recommendedName>
        <fullName evidence="3">Ester cyclase</fullName>
    </recommendedName>
</protein>
<sequence>MEHLHQMPHTAQRQLIVDFYKAVAAHDIEQLRAVVAGDWQYIPAISDGQSGLDQMIPAFRNLAIGLPDMKIDLLDVLVSDDRVAVRASVSGTQTGPIMGVAATSKPVSFAIHAFHEVKNGKITRTWHLEDWLSMFRQIGELPTDLSH</sequence>
<dbReference type="GO" id="GO:0030638">
    <property type="term" value="P:polyketide metabolic process"/>
    <property type="evidence" value="ECO:0007669"/>
    <property type="project" value="InterPro"/>
</dbReference>
<dbReference type="InterPro" id="IPR032710">
    <property type="entry name" value="NTF2-like_dom_sf"/>
</dbReference>
<dbReference type="Gene3D" id="3.10.450.50">
    <property type="match status" value="1"/>
</dbReference>
<evidence type="ECO:0000313" key="1">
    <source>
        <dbReference type="EMBL" id="OTP69611.1"/>
    </source>
</evidence>
<dbReference type="Pfam" id="PF07366">
    <property type="entry name" value="SnoaL"/>
    <property type="match status" value="1"/>
</dbReference>
<proteinExistence type="predicted"/>
<dbReference type="Proteomes" id="UP000194546">
    <property type="component" value="Unassembled WGS sequence"/>
</dbReference>
<dbReference type="EMBL" id="NBTY01000148">
    <property type="protein sequence ID" value="OTP69611.1"/>
    <property type="molecule type" value="Genomic_DNA"/>
</dbReference>
<reference evidence="1 2" key="1">
    <citation type="submission" date="2017-03" db="EMBL/GenBank/DDBJ databases">
        <title>Genome analysis of strain PAMC 26510.</title>
        <authorList>
            <person name="Oh H.-M."/>
            <person name="Yang J.-A."/>
        </authorList>
    </citation>
    <scope>NUCLEOTIDE SEQUENCE [LARGE SCALE GENOMIC DNA]</scope>
    <source>
        <strain evidence="1 2">PAMC 26510</strain>
    </source>
</reference>
<dbReference type="PANTHER" id="PTHR38436:SF1">
    <property type="entry name" value="ESTER CYCLASE"/>
    <property type="match status" value="1"/>
</dbReference>
<name>A0A242ME80_CABSO</name>
<dbReference type="InterPro" id="IPR009959">
    <property type="entry name" value="Cyclase_SnoaL-like"/>
</dbReference>
<evidence type="ECO:0008006" key="3">
    <source>
        <dbReference type="Google" id="ProtNLM"/>
    </source>
</evidence>
<dbReference type="SUPFAM" id="SSF54427">
    <property type="entry name" value="NTF2-like"/>
    <property type="match status" value="1"/>
</dbReference>
<dbReference type="AlphaFoldDB" id="A0A242ME80"/>
<evidence type="ECO:0000313" key="2">
    <source>
        <dbReference type="Proteomes" id="UP000194546"/>
    </source>
</evidence>
<dbReference type="PANTHER" id="PTHR38436">
    <property type="entry name" value="POLYKETIDE CYCLASE SNOAL-LIKE DOMAIN"/>
    <property type="match status" value="1"/>
</dbReference>
<accession>A0A242ME80</accession>
<gene>
    <name evidence="1" type="ORF">PAMC26510_26545</name>
</gene>